<dbReference type="InterPro" id="IPR004136">
    <property type="entry name" value="NMO"/>
</dbReference>
<dbReference type="PANTHER" id="PTHR32332">
    <property type="entry name" value="2-NITROPROPANE DIOXYGENASE"/>
    <property type="match status" value="1"/>
</dbReference>
<dbReference type="Proteomes" id="UP000037136">
    <property type="component" value="Unassembled WGS sequence"/>
</dbReference>
<organism evidence="4 5">
    <name type="scientific">Ophiocordyceps unilateralis</name>
    <name type="common">Zombie-ant fungus</name>
    <name type="synonym">Torrubia unilateralis</name>
    <dbReference type="NCBI Taxonomy" id="268505"/>
    <lineage>
        <taxon>Eukaryota</taxon>
        <taxon>Fungi</taxon>
        <taxon>Dikarya</taxon>
        <taxon>Ascomycota</taxon>
        <taxon>Pezizomycotina</taxon>
        <taxon>Sordariomycetes</taxon>
        <taxon>Hypocreomycetidae</taxon>
        <taxon>Hypocreales</taxon>
        <taxon>Ophiocordycipitaceae</taxon>
        <taxon>Ophiocordyceps</taxon>
    </lineage>
</organism>
<keyword evidence="5" id="KW-1185">Reference proteome</keyword>
<dbReference type="Gene3D" id="3.20.20.70">
    <property type="entry name" value="Aldolase class I"/>
    <property type="match status" value="1"/>
</dbReference>
<evidence type="ECO:0000313" key="5">
    <source>
        <dbReference type="Proteomes" id="UP000037136"/>
    </source>
</evidence>
<keyword evidence="1" id="KW-0285">Flavoprotein</keyword>
<protein>
    <submittedName>
        <fullName evidence="4">Uncharacterized protein</fullName>
    </submittedName>
</protein>
<dbReference type="Pfam" id="PF03060">
    <property type="entry name" value="NMO"/>
    <property type="match status" value="1"/>
</dbReference>
<evidence type="ECO:0000256" key="2">
    <source>
        <dbReference type="ARBA" id="ARBA00022643"/>
    </source>
</evidence>
<reference evidence="4 5" key="1">
    <citation type="journal article" date="2015" name="BMC Genomics">
        <title>Gene expression during zombie ant biting behavior reflects the complexity underlying fungal parasitic behavioral manipulation.</title>
        <authorList>
            <person name="de Bekker C."/>
            <person name="Ohm R.A."/>
            <person name="Loreto R.G."/>
            <person name="Sebastian A."/>
            <person name="Albert I."/>
            <person name="Merrow M."/>
            <person name="Brachmann A."/>
            <person name="Hughes D.P."/>
        </authorList>
    </citation>
    <scope>NUCLEOTIDE SEQUENCE [LARGE SCALE GENOMIC DNA]</scope>
    <source>
        <strain evidence="4 5">SC16a</strain>
    </source>
</reference>
<evidence type="ECO:0000256" key="3">
    <source>
        <dbReference type="ARBA" id="ARBA00023002"/>
    </source>
</evidence>
<name>A0A2A9PML7_OPHUN</name>
<evidence type="ECO:0000256" key="1">
    <source>
        <dbReference type="ARBA" id="ARBA00022630"/>
    </source>
</evidence>
<dbReference type="InterPro" id="IPR013785">
    <property type="entry name" value="Aldolase_TIM"/>
</dbReference>
<gene>
    <name evidence="4" type="ORF">XA68_12860</name>
</gene>
<proteinExistence type="predicted"/>
<dbReference type="GO" id="GO:0018580">
    <property type="term" value="F:nitronate monooxygenase activity"/>
    <property type="evidence" value="ECO:0007669"/>
    <property type="project" value="InterPro"/>
</dbReference>
<accession>A0A2A9PML7</accession>
<keyword evidence="2" id="KW-0288">FMN</keyword>
<dbReference type="PANTHER" id="PTHR32332:SF34">
    <property type="entry name" value="2-NITROPROPANE DIOXYGENASE FAMILY, PUTATIVE-RELATED"/>
    <property type="match status" value="1"/>
</dbReference>
<dbReference type="STRING" id="268505.A0A2A9PML7"/>
<dbReference type="EMBL" id="LAZP02000023">
    <property type="protein sequence ID" value="PFH62608.1"/>
    <property type="molecule type" value="Genomic_DNA"/>
</dbReference>
<reference evidence="4 5" key="2">
    <citation type="journal article" date="2017" name="Sci. Rep.">
        <title>Ant-infecting Ophiocordyceps genomes reveal a high diversity of potential behavioral manipulation genes and a possible major role for enterotoxins.</title>
        <authorList>
            <person name="de Bekker C."/>
            <person name="Ohm R.A."/>
            <person name="Evans H.C."/>
            <person name="Brachmann A."/>
            <person name="Hughes D.P."/>
        </authorList>
    </citation>
    <scope>NUCLEOTIDE SEQUENCE [LARGE SCALE GENOMIC DNA]</scope>
    <source>
        <strain evidence="4 5">SC16a</strain>
    </source>
</reference>
<comment type="caution">
    <text evidence="4">The sequence shown here is derived from an EMBL/GenBank/DDBJ whole genome shotgun (WGS) entry which is preliminary data.</text>
</comment>
<keyword evidence="3" id="KW-0560">Oxidoreductase</keyword>
<evidence type="ECO:0000313" key="4">
    <source>
        <dbReference type="EMBL" id="PFH62608.1"/>
    </source>
</evidence>
<sequence length="353" mass="37728">MSLTKWFPWTASPVICNGPMLGAATPALATEVSKAGGIGFLASIFDLSKGSAQLSALDTELSESEPSRIGISFITGDASAALFSQTALPIIAKHRPAAVWLFAQAERTRLHLAFIRALRNLDPAPRVFVQIGNVEAAREAASDGAHVLVCQGIDAGGHQFRRGAGVISLVPEVCEMLKNEFPDRQVAVLAAGGIVDERGVVAAMALGADGVVMGTRFTVARESVYPEHRKQQILQTADGAVSTLKAPFHDEIKSSALWGPLYDGRAIIGPVHLQFMSGSSLDECKKMLQENYSTDEATQMLSTWAGTGVGLVKRQQPAGEVVVETDVHVGIRTTPASLPMHCRRYKYRAHDAD</sequence>
<dbReference type="AlphaFoldDB" id="A0A2A9PML7"/>
<dbReference type="CDD" id="cd04730">
    <property type="entry name" value="NPD_like"/>
    <property type="match status" value="1"/>
</dbReference>
<dbReference type="OrthoDB" id="2349068at2759"/>
<dbReference type="SUPFAM" id="SSF51412">
    <property type="entry name" value="Inosine monophosphate dehydrogenase (IMPDH)"/>
    <property type="match status" value="1"/>
</dbReference>